<dbReference type="EMBL" id="JUGD01000017">
    <property type="protein sequence ID" value="RAM63696.1"/>
    <property type="molecule type" value="Genomic_DNA"/>
</dbReference>
<dbReference type="Gene3D" id="3.30.310.280">
    <property type="match status" value="1"/>
</dbReference>
<accession>A0ABX9C0C5</accession>
<dbReference type="RefSeq" id="WP_112068856.1">
    <property type="nucleotide sequence ID" value="NZ_JUGD01000017.1"/>
</dbReference>
<keyword evidence="5" id="KW-1185">Reference proteome</keyword>
<comment type="caution">
    <text evidence="4">The sequence shown here is derived from an EMBL/GenBank/DDBJ whole genome shotgun (WGS) entry which is preliminary data.</text>
</comment>
<reference evidence="4 5" key="1">
    <citation type="submission" date="2014-12" db="EMBL/GenBank/DDBJ databases">
        <title>Complete genome sequence of Herbaspirillum rubrisubalbicans Os38.</title>
        <authorList>
            <person name="Chen M."/>
            <person name="An Q."/>
        </authorList>
    </citation>
    <scope>NUCLEOTIDE SEQUENCE [LARGE SCALE GENOMIC DNA]</scope>
    <source>
        <strain evidence="4 5">Os38</strain>
    </source>
</reference>
<feature type="domain" description="Aerobactin siderophore biosynthesis IucA/IucC N-terminal" evidence="2">
    <location>
        <begin position="143"/>
        <end position="389"/>
    </location>
</feature>
<protein>
    <submittedName>
        <fullName evidence="4">Siderophore biosynthesis protein</fullName>
    </submittedName>
</protein>
<evidence type="ECO:0000259" key="2">
    <source>
        <dbReference type="Pfam" id="PF04183"/>
    </source>
</evidence>
<dbReference type="Pfam" id="PF04183">
    <property type="entry name" value="IucA_IucC"/>
    <property type="match status" value="1"/>
</dbReference>
<dbReference type="Pfam" id="PF06276">
    <property type="entry name" value="FhuF"/>
    <property type="match status" value="1"/>
</dbReference>
<dbReference type="InterPro" id="IPR037455">
    <property type="entry name" value="LucA/IucC-like"/>
</dbReference>
<feature type="domain" description="Aerobactin siderophore biosynthesis IucA/IucC-like C-terminal" evidence="3">
    <location>
        <begin position="408"/>
        <end position="575"/>
    </location>
</feature>
<evidence type="ECO:0000313" key="5">
    <source>
        <dbReference type="Proteomes" id="UP000248631"/>
    </source>
</evidence>
<evidence type="ECO:0000313" key="4">
    <source>
        <dbReference type="EMBL" id="RAM63696.1"/>
    </source>
</evidence>
<dbReference type="PANTHER" id="PTHR34384">
    <property type="entry name" value="L-2,3-DIAMINOPROPANOATE--CITRATE LIGASE"/>
    <property type="match status" value="1"/>
</dbReference>
<dbReference type="InterPro" id="IPR022770">
    <property type="entry name" value="IucA/IucC-like_C"/>
</dbReference>
<organism evidence="4 5">
    <name type="scientific">Herbaspirillum rubrisubalbicans</name>
    <dbReference type="NCBI Taxonomy" id="80842"/>
    <lineage>
        <taxon>Bacteria</taxon>
        <taxon>Pseudomonadati</taxon>
        <taxon>Pseudomonadota</taxon>
        <taxon>Betaproteobacteria</taxon>
        <taxon>Burkholderiales</taxon>
        <taxon>Oxalobacteraceae</taxon>
        <taxon>Herbaspirillum</taxon>
    </lineage>
</organism>
<evidence type="ECO:0000259" key="3">
    <source>
        <dbReference type="Pfam" id="PF06276"/>
    </source>
</evidence>
<proteinExistence type="predicted"/>
<name>A0ABX9C0C5_9BURK</name>
<dbReference type="InterPro" id="IPR007310">
    <property type="entry name" value="Aerobactin_biosyn_IucA/IucC_N"/>
</dbReference>
<dbReference type="Gene3D" id="1.10.510.40">
    <property type="match status" value="1"/>
</dbReference>
<comment type="pathway">
    <text evidence="1">Siderophore biosynthesis.</text>
</comment>
<gene>
    <name evidence="4" type="ORF">RB24_14465</name>
</gene>
<evidence type="ECO:0000256" key="1">
    <source>
        <dbReference type="ARBA" id="ARBA00004924"/>
    </source>
</evidence>
<dbReference type="Gene3D" id="6.10.250.3370">
    <property type="match status" value="1"/>
</dbReference>
<sequence>MSPFRYCDLIASPAYARASERVVRQLVEALLFEQAFTDARWQDGTLQLAGQDRHGQAVRYHAPALTTFSFGRIRLTAPVQRTDASGLTTAARDPAQLLAELAGQLPADALRLQQFAAELLATQIKDAQTLHARQGEVLREQSYDWIEARLTGSHPYHPSYKSRLGFTLADNAAYAPETAAAVHPILLAVQRTAARAALAQDMHAMSPRHDGPLLAPQDQQAWYAELEKRGLAPQDYLPLPVHPWQWEEIIAPTCHTALATGELQWLGPMRQGFLPQQSIRTLASLDDPARACLKLSMNLVNTSTSRVLAPHTVMNAAPISDWLQALVQASAWPAPMRAPVLLREFAGISYTSATPVAGQYGALACIWRESIHPHLAPNEQAVPMTALLHIDGDGRPFIDPWIARHGLQAWLQALLERAWLPVLHLLWSQGVALESHAQNMLLLHEQGWPQRVALKDFHDGVRFSTALLQGPPPALTAPPAEHVRINPNSFLHTDDAAELRDFCFDALFFVNLAELAWLLDRYYALPQAQFWQITARVLLDYQQQHPELAARFALFDCFAPEVDIEMLASRRFQPEIRLRTRAVANPLAQARQALEPT</sequence>
<dbReference type="PANTHER" id="PTHR34384:SF6">
    <property type="entry name" value="STAPHYLOFERRIN B SYNTHASE"/>
    <property type="match status" value="1"/>
</dbReference>
<dbReference type="Proteomes" id="UP000248631">
    <property type="component" value="Unassembled WGS sequence"/>
</dbReference>